<organism evidence="2 3">
    <name type="scientific">Subtercola boreus</name>
    <dbReference type="NCBI Taxonomy" id="120213"/>
    <lineage>
        <taxon>Bacteria</taxon>
        <taxon>Bacillati</taxon>
        <taxon>Actinomycetota</taxon>
        <taxon>Actinomycetes</taxon>
        <taxon>Micrococcales</taxon>
        <taxon>Microbacteriaceae</taxon>
        <taxon>Subtercola</taxon>
    </lineage>
</organism>
<reference evidence="2 3" key="1">
    <citation type="submission" date="2017-04" db="EMBL/GenBank/DDBJ databases">
        <title>Comparative genome analysis of Subtercola boreus.</title>
        <authorList>
            <person name="Cho Y.-J."/>
            <person name="Cho A."/>
            <person name="Kim O.-S."/>
            <person name="Lee J.-I."/>
        </authorList>
    </citation>
    <scope>NUCLEOTIDE SEQUENCE [LARGE SCALE GENOMIC DNA]</scope>
    <source>
        <strain evidence="2 3">P28004</strain>
    </source>
</reference>
<dbReference type="OrthoDB" id="199761at2"/>
<dbReference type="AlphaFoldDB" id="A0A3E0W7N0"/>
<evidence type="ECO:0000313" key="2">
    <source>
        <dbReference type="EMBL" id="RFA24931.1"/>
    </source>
</evidence>
<sequence>MARHRAADHRPAEDLVLGRGSEGARREARERGPVRTPGGDLAVWQLARRQLFLPVGVLFACLSIVSGLGVQIPELVQLLPFAVGLIVLGLPHGALDHLVPARLAGRPATWRTIAPVVVLYGVLGAVVLGLWWAAPGLAFVFFIGLTWFHWGQGDLFVVTRWRQGAEPDPGSPRLLTLQRAADAATLVLRGALPMLVPLVAFPQTYLATAASAANLFAPAGATPESATSSWTVVTVAALTSESGRVAIAVVLGAGVLGTIILTRLQVARVDGEAAGSRLHIAGLRAWRWESIETLVLAVFFSTVPPVLAVGLYFCLWHSLRHVVRLCLLDEALRAPLAEGRFPVAFARFTRQAAPVTLIALALLVALYALVPHPEADPTSLLGLYLVLISALTLPHVVIVALMDRVQERGAKVAASGMIALRDRA</sequence>
<keyword evidence="1" id="KW-1133">Transmembrane helix</keyword>
<feature type="transmembrane region" description="Helical" evidence="1">
    <location>
        <begin position="78"/>
        <end position="100"/>
    </location>
</feature>
<comment type="cofactor">
    <cofactor evidence="1">
        <name>Fe(2+)</name>
        <dbReference type="ChEBI" id="CHEBI:29033"/>
    </cofactor>
</comment>
<evidence type="ECO:0000313" key="3">
    <source>
        <dbReference type="Proteomes" id="UP000257080"/>
    </source>
</evidence>
<comment type="catalytic activity">
    <reaction evidence="1">
        <text>all-trans-beta-carotene + O2 = 2 all-trans-retinal</text>
        <dbReference type="Rhea" id="RHEA:32887"/>
        <dbReference type="ChEBI" id="CHEBI:15379"/>
        <dbReference type="ChEBI" id="CHEBI:17579"/>
        <dbReference type="ChEBI" id="CHEBI:17898"/>
        <dbReference type="EC" id="1.13.11.63"/>
    </reaction>
</comment>
<dbReference type="GO" id="GO:0003834">
    <property type="term" value="F:beta-carotene 15,15'-dioxygenase activity"/>
    <property type="evidence" value="ECO:0007669"/>
    <property type="project" value="UniProtKB-EC"/>
</dbReference>
<keyword evidence="1" id="KW-0223">Dioxygenase</keyword>
<dbReference type="GO" id="GO:0005506">
    <property type="term" value="F:iron ion binding"/>
    <property type="evidence" value="ECO:0007669"/>
    <property type="project" value="UniProtKB-UniRule"/>
</dbReference>
<dbReference type="NCBIfam" id="TIGR03753">
    <property type="entry name" value="blh_monoox"/>
    <property type="match status" value="1"/>
</dbReference>
<gene>
    <name evidence="2" type="ORF">B7R25_15330</name>
</gene>
<accession>A0A3E0W7N0</accession>
<proteinExistence type="inferred from homology"/>
<dbReference type="EC" id="1.13.11.63" evidence="1"/>
<dbReference type="InterPro" id="IPR022270">
    <property type="entry name" value="Blh_diox"/>
</dbReference>
<keyword evidence="1" id="KW-0408">Iron</keyword>
<evidence type="ECO:0000256" key="1">
    <source>
        <dbReference type="HAMAP-Rule" id="MF_02093"/>
    </source>
</evidence>
<feature type="transmembrane region" description="Helical" evidence="1">
    <location>
        <begin position="51"/>
        <end position="72"/>
    </location>
</feature>
<comment type="subcellular location">
    <subcellularLocation>
        <location evidence="1">Cell membrane</location>
        <topology evidence="1">Multi-pass membrane protein</topology>
    </subcellularLocation>
</comment>
<feature type="transmembrane region" description="Helical" evidence="1">
    <location>
        <begin position="294"/>
        <end position="315"/>
    </location>
</feature>
<comment type="similarity">
    <text evidence="1">Belongs to the Brp/Blh beta-carotene diooxygenase family.</text>
</comment>
<keyword evidence="1" id="KW-0472">Membrane</keyword>
<protein>
    <recommendedName>
        <fullName evidence="1">Probable beta-carotene 15,15'-dioxygenase</fullName>
        <ecNumber evidence="1">1.13.11.63</ecNumber>
    </recommendedName>
</protein>
<feature type="binding site" evidence="1">
    <location>
        <position position="92"/>
    </location>
    <ligand>
        <name>Fe cation</name>
        <dbReference type="ChEBI" id="CHEBI:24875"/>
    </ligand>
</feature>
<feature type="transmembrane region" description="Helical" evidence="1">
    <location>
        <begin position="139"/>
        <end position="158"/>
    </location>
</feature>
<dbReference type="Pfam" id="PF15461">
    <property type="entry name" value="BCD"/>
    <property type="match status" value="1"/>
</dbReference>
<feature type="binding site" evidence="1">
    <location>
        <position position="317"/>
    </location>
    <ligand>
        <name>Fe cation</name>
        <dbReference type="ChEBI" id="CHEBI:24875"/>
    </ligand>
</feature>
<dbReference type="GO" id="GO:0010436">
    <property type="term" value="F:carotenoid dioxygenase activity"/>
    <property type="evidence" value="ECO:0007669"/>
    <property type="project" value="UniProtKB-UniRule"/>
</dbReference>
<name>A0A3E0W7N0_9MICO</name>
<feature type="transmembrane region" description="Helical" evidence="1">
    <location>
        <begin position="245"/>
        <end position="266"/>
    </location>
</feature>
<feature type="transmembrane region" description="Helical" evidence="1">
    <location>
        <begin position="352"/>
        <end position="370"/>
    </location>
</feature>
<keyword evidence="1" id="KW-0812">Transmembrane</keyword>
<dbReference type="GO" id="GO:0005886">
    <property type="term" value="C:plasma membrane"/>
    <property type="evidence" value="ECO:0007669"/>
    <property type="project" value="UniProtKB-SubCell"/>
</dbReference>
<keyword evidence="1" id="KW-1003">Cell membrane</keyword>
<dbReference type="Proteomes" id="UP000257080">
    <property type="component" value="Unassembled WGS sequence"/>
</dbReference>
<dbReference type="GO" id="GO:0016121">
    <property type="term" value="P:carotene catabolic process"/>
    <property type="evidence" value="ECO:0007669"/>
    <property type="project" value="UniProtKB-UniRule"/>
</dbReference>
<dbReference type="HAMAP" id="MF_02093">
    <property type="entry name" value="Beta_carotene_diox"/>
    <property type="match status" value="1"/>
</dbReference>
<comment type="caution">
    <text evidence="2">The sequence shown here is derived from an EMBL/GenBank/DDBJ whole genome shotgun (WGS) entry which is preliminary data.</text>
</comment>
<feature type="binding site" evidence="1">
    <location>
        <position position="149"/>
    </location>
    <ligand>
        <name>Fe cation</name>
        <dbReference type="ChEBI" id="CHEBI:24875"/>
    </ligand>
</feature>
<feature type="transmembrane region" description="Helical" evidence="1">
    <location>
        <begin position="112"/>
        <end position="133"/>
    </location>
</feature>
<dbReference type="EMBL" id="NBXE01000035">
    <property type="protein sequence ID" value="RFA24931.1"/>
    <property type="molecule type" value="Genomic_DNA"/>
</dbReference>
<feature type="binding site" evidence="1">
    <location>
        <position position="321"/>
    </location>
    <ligand>
        <name>Fe cation</name>
        <dbReference type="ChEBI" id="CHEBI:24875"/>
    </ligand>
</feature>
<feature type="transmembrane region" description="Helical" evidence="1">
    <location>
        <begin position="382"/>
        <end position="402"/>
    </location>
</feature>
<keyword evidence="1" id="KW-0479">Metal-binding</keyword>
<keyword evidence="1" id="KW-0560">Oxidoreductase</keyword>
<comment type="function">
    <text evidence="1">Catalyzes the cleavage of beta-carotene at its central double bond (15,15') to yield two molecules of all-trans-retinal.</text>
</comment>